<dbReference type="InterPro" id="IPR033738">
    <property type="entry name" value="AsnB_N"/>
</dbReference>
<dbReference type="AlphaFoldDB" id="A0AB34KUX0"/>
<dbReference type="InterPro" id="IPR001962">
    <property type="entry name" value="Asn_synthase"/>
</dbReference>
<reference evidence="9 10" key="1">
    <citation type="journal article" date="2020" name="Microbiol. Resour. Announc.">
        <title>Draft Genome Sequence of a Cladosporium Species Isolated from the Mesophotic Ascidian Didemnum maculosum.</title>
        <authorList>
            <person name="Gioti A."/>
            <person name="Siaperas R."/>
            <person name="Nikolaivits E."/>
            <person name="Le Goff G."/>
            <person name="Ouazzani J."/>
            <person name="Kotoulas G."/>
            <person name="Topakas E."/>
        </authorList>
    </citation>
    <scope>NUCLEOTIDE SEQUENCE [LARGE SCALE GENOMIC DNA]</scope>
    <source>
        <strain evidence="9 10">TM138-S3</strain>
    </source>
</reference>
<feature type="domain" description="Glutamine amidotransferase type-2" evidence="8">
    <location>
        <begin position="2"/>
        <end position="206"/>
    </location>
</feature>
<gene>
    <name evidence="9" type="ORF">WHR41_03650</name>
</gene>
<dbReference type="NCBIfam" id="TIGR01536">
    <property type="entry name" value="asn_synth_AEB"/>
    <property type="match status" value="1"/>
</dbReference>
<dbReference type="PROSITE" id="PS51278">
    <property type="entry name" value="GATASE_TYPE_2"/>
    <property type="match status" value="1"/>
</dbReference>
<evidence type="ECO:0000256" key="1">
    <source>
        <dbReference type="ARBA" id="ARBA00005752"/>
    </source>
</evidence>
<dbReference type="Proteomes" id="UP000803884">
    <property type="component" value="Unassembled WGS sequence"/>
</dbReference>
<dbReference type="InterPro" id="IPR006426">
    <property type="entry name" value="Asn_synth_AEB"/>
</dbReference>
<organism evidence="9 10">
    <name type="scientific">Cladosporium halotolerans</name>
    <dbReference type="NCBI Taxonomy" id="1052096"/>
    <lineage>
        <taxon>Eukaryota</taxon>
        <taxon>Fungi</taxon>
        <taxon>Dikarya</taxon>
        <taxon>Ascomycota</taxon>
        <taxon>Pezizomycotina</taxon>
        <taxon>Dothideomycetes</taxon>
        <taxon>Dothideomycetidae</taxon>
        <taxon>Cladosporiales</taxon>
        <taxon>Cladosporiaceae</taxon>
        <taxon>Cladosporium</taxon>
    </lineage>
</organism>
<dbReference type="GO" id="GO:0005829">
    <property type="term" value="C:cytosol"/>
    <property type="evidence" value="ECO:0007669"/>
    <property type="project" value="TreeGrafter"/>
</dbReference>
<accession>A0AB34KUX0</accession>
<sequence length="640" mass="71519">MCGISAVISLSPKALDLAVRGLRDASDSAGAASSPLDKSLDAIEHRGPDARKTWSSEDGRIALGHVRLAINDLSPDGEQPFHSSNGNVHAVFKGKSDCEIVIALYETYGLSFLEHLRGEFAICLYDSRLKVFIAARDRYGKKPLYFTQVNGQLLVAAEMKAFEPLGWKPEWDVNSMKERGWSHDQRTMFSGVKKIRPGCYFTCDVTGNLDHQPHWDLSYPDKHIIDTRTEDELIMGVRERLLEAVRVRLRADVPVGVFLSGGIDSSIVAGMVKHLMKEKGEQSGNVEQLENIHCYSIGFDGGGGFDEFDIARRSAEALGVQFHKTSVTEQVLADNFEAATWHCEQALPDLNFVGKYVLSDAPRAHRVKVVLTGEGADEHFIGYPAFLPDFLAEADSSWPGNSLPESDREALWREAKKASQHMFAVKEASKATTLASRQVNNVTTLFTMGASANHIFRPWTSQFGECHHQQAIANNVNGIARSLMASSWHPVHTAEYLWTKGYLGNAILTSLADRVEMAHSLEARPPFLDHHLTEYCTEKWVLREAGKPFITQELYERKKHPFSAPPSWPAGGPLHKLMARLVSRENIEQLGYIEWSVVKDEVRKAFEERDASSFRMTILLAQYVVLGQKFRVKQATPVEQ</sequence>
<keyword evidence="10" id="KW-1185">Reference proteome</keyword>
<dbReference type="CDD" id="cd01991">
    <property type="entry name" value="Asn_synthase_B_C"/>
    <property type="match status" value="1"/>
</dbReference>
<dbReference type="GO" id="GO:0006529">
    <property type="term" value="P:asparagine biosynthetic process"/>
    <property type="evidence" value="ECO:0007669"/>
    <property type="project" value="InterPro"/>
</dbReference>
<dbReference type="PIRSF" id="PIRSF001589">
    <property type="entry name" value="Asn_synthetase_glu-h"/>
    <property type="match status" value="1"/>
</dbReference>
<feature type="site" description="Important for beta-aspartyl-AMP intermediate formation" evidence="7">
    <location>
        <position position="374"/>
    </location>
</feature>
<dbReference type="InterPro" id="IPR014729">
    <property type="entry name" value="Rossmann-like_a/b/a_fold"/>
</dbReference>
<dbReference type="SUPFAM" id="SSF56235">
    <property type="entry name" value="N-terminal nucleophile aminohydrolases (Ntn hydrolases)"/>
    <property type="match status" value="1"/>
</dbReference>
<evidence type="ECO:0000256" key="5">
    <source>
        <dbReference type="PIRNR" id="PIRNR001589"/>
    </source>
</evidence>
<feature type="binding site" evidence="6">
    <location>
        <position position="97"/>
    </location>
    <ligand>
        <name>L-glutamine</name>
        <dbReference type="ChEBI" id="CHEBI:58359"/>
    </ligand>
</feature>
<dbReference type="Pfam" id="PF00733">
    <property type="entry name" value="Asn_synthase"/>
    <property type="match status" value="1"/>
</dbReference>
<evidence type="ECO:0000256" key="4">
    <source>
        <dbReference type="ARBA" id="ARBA00022962"/>
    </source>
</evidence>
<dbReference type="PANTHER" id="PTHR43284:SF1">
    <property type="entry name" value="ASPARAGINE SYNTHETASE"/>
    <property type="match status" value="1"/>
</dbReference>
<feature type="binding site" evidence="6">
    <location>
        <position position="297"/>
    </location>
    <ligand>
        <name>ATP</name>
        <dbReference type="ChEBI" id="CHEBI:30616"/>
    </ligand>
</feature>
<dbReference type="InterPro" id="IPR029055">
    <property type="entry name" value="Ntn_hydrolases_N"/>
</dbReference>
<dbReference type="EMBL" id="JAAQHG020000009">
    <property type="protein sequence ID" value="KAL1587621.1"/>
    <property type="molecule type" value="Genomic_DNA"/>
</dbReference>
<evidence type="ECO:0000256" key="2">
    <source>
        <dbReference type="ARBA" id="ARBA00022741"/>
    </source>
</evidence>
<name>A0AB34KUX0_9PEZI</name>
<dbReference type="SUPFAM" id="SSF52402">
    <property type="entry name" value="Adenine nucleotide alpha hydrolases-like"/>
    <property type="match status" value="1"/>
</dbReference>
<dbReference type="CDD" id="cd00712">
    <property type="entry name" value="AsnB"/>
    <property type="match status" value="1"/>
</dbReference>
<dbReference type="GO" id="GO:0005524">
    <property type="term" value="F:ATP binding"/>
    <property type="evidence" value="ECO:0007669"/>
    <property type="project" value="UniProtKB-KW"/>
</dbReference>
<dbReference type="InterPro" id="IPR051786">
    <property type="entry name" value="ASN_synthetase/amidase"/>
</dbReference>
<evidence type="ECO:0000313" key="9">
    <source>
        <dbReference type="EMBL" id="KAL1587621.1"/>
    </source>
</evidence>
<keyword evidence="2 5" id="KW-0547">Nucleotide-binding</keyword>
<evidence type="ECO:0000256" key="3">
    <source>
        <dbReference type="ARBA" id="ARBA00022840"/>
    </source>
</evidence>
<dbReference type="PANTHER" id="PTHR43284">
    <property type="entry name" value="ASPARAGINE SYNTHETASE (GLUTAMINE-HYDROLYZING)"/>
    <property type="match status" value="1"/>
</dbReference>
<comment type="similarity">
    <text evidence="1">Belongs to the asparagine synthetase family.</text>
</comment>
<comment type="caution">
    <text evidence="9">The sequence shown here is derived from an EMBL/GenBank/DDBJ whole genome shotgun (WGS) entry which is preliminary data.</text>
</comment>
<protein>
    <recommendedName>
        <fullName evidence="8">Glutamine amidotransferase type-2 domain-containing protein</fullName>
    </recommendedName>
</protein>
<dbReference type="InterPro" id="IPR017932">
    <property type="entry name" value="GATase_2_dom"/>
</dbReference>
<evidence type="ECO:0000256" key="6">
    <source>
        <dbReference type="PIRSR" id="PIRSR001589-2"/>
    </source>
</evidence>
<keyword evidence="3 5" id="KW-0067">ATP-binding</keyword>
<keyword evidence="4" id="KW-0315">Glutamine amidotransferase</keyword>
<dbReference type="GeneID" id="96005094"/>
<evidence type="ECO:0000256" key="7">
    <source>
        <dbReference type="PIRSR" id="PIRSR001589-3"/>
    </source>
</evidence>
<dbReference type="RefSeq" id="XP_069230726.1">
    <property type="nucleotide sequence ID" value="XM_069372256.1"/>
</dbReference>
<proteinExistence type="inferred from homology"/>
<dbReference type="GO" id="GO:0004066">
    <property type="term" value="F:asparagine synthase (glutamine-hydrolyzing) activity"/>
    <property type="evidence" value="ECO:0007669"/>
    <property type="project" value="InterPro"/>
</dbReference>
<dbReference type="Gene3D" id="3.60.20.10">
    <property type="entry name" value="Glutamine Phosphoribosylpyrophosphate, subunit 1, domain 1"/>
    <property type="match status" value="1"/>
</dbReference>
<dbReference type="Pfam" id="PF13537">
    <property type="entry name" value="GATase_7"/>
    <property type="match status" value="1"/>
</dbReference>
<evidence type="ECO:0000259" key="8">
    <source>
        <dbReference type="PROSITE" id="PS51278"/>
    </source>
</evidence>
<dbReference type="Gene3D" id="3.40.50.620">
    <property type="entry name" value="HUPs"/>
    <property type="match status" value="1"/>
</dbReference>
<evidence type="ECO:0000313" key="10">
    <source>
        <dbReference type="Proteomes" id="UP000803884"/>
    </source>
</evidence>